<feature type="domain" description="Replication-associated protein G2P C-terminal" evidence="2">
    <location>
        <begin position="282"/>
        <end position="364"/>
    </location>
</feature>
<evidence type="ECO:0000313" key="5">
    <source>
        <dbReference type="Proteomes" id="UP000185794"/>
    </source>
</evidence>
<proteinExistence type="predicted"/>
<dbReference type="EMBL" id="LRKC01000055">
    <property type="protein sequence ID" value="OKV16961.1"/>
    <property type="molecule type" value="Genomic_DNA"/>
</dbReference>
<dbReference type="RefSeq" id="WP_032291121.1">
    <property type="nucleotide sequence ID" value="NZ_JAJATH010000076.1"/>
</dbReference>
<dbReference type="GO" id="GO:0006260">
    <property type="term" value="P:DNA replication"/>
    <property type="evidence" value="ECO:0007669"/>
    <property type="project" value="InterPro"/>
</dbReference>
<evidence type="ECO:0000259" key="1">
    <source>
        <dbReference type="Pfam" id="PF05144"/>
    </source>
</evidence>
<comment type="caution">
    <text evidence="3">The sequence shown here is derived from an EMBL/GenBank/DDBJ whole genome shotgun (WGS) entry which is preliminary data.</text>
</comment>
<dbReference type="Pfam" id="PF05144">
    <property type="entry name" value="Phage_CRI"/>
    <property type="match status" value="1"/>
</dbReference>
<evidence type="ECO:0000313" key="4">
    <source>
        <dbReference type="EMBL" id="OKV16961.1"/>
    </source>
</evidence>
<gene>
    <name evidence="4" type="ORF">AWP47_01640</name>
    <name evidence="3" type="ORF">AWP47_04070</name>
</gene>
<reference evidence="3 5" key="1">
    <citation type="journal article" date="2017" name="Front. Cell. Infect. Microbiol.">
        <title>Chaperone-usher pili loci of human colonization factor-negative enterotoxigenic Escherichia coli.</title>
        <authorList>
            <person name="Del Canto F."/>
            <person name="Vidal R."/>
            <person name="Stine O.C."/>
            <person name="Pop M."/>
        </authorList>
    </citation>
    <scope>NUCLEOTIDE SEQUENCE [LARGE SCALE GENOMIC DNA]</scope>
    <source>
        <strain evidence="3 5">700324</strain>
    </source>
</reference>
<evidence type="ECO:0000313" key="3">
    <source>
        <dbReference type="EMBL" id="OKV15608.1"/>
    </source>
</evidence>
<dbReference type="InterPro" id="IPR022688">
    <property type="entry name" value="G2P_C"/>
</dbReference>
<dbReference type="EMBL" id="LRKC01000087">
    <property type="protein sequence ID" value="OKV15608.1"/>
    <property type="molecule type" value="Genomic_DNA"/>
</dbReference>
<dbReference type="InterPro" id="IPR022686">
    <property type="entry name" value="G2P_N"/>
</dbReference>
<sequence>MFFDWLSIEQDFGYQLPILGDVAYQRVHLQSGEASSLSQPVFQHKGSFCDVVSILIRGSLLRMTGNPSRWGRVDNLFGLTSVDACVCVFNSILLDLGLPLFTKCTRIFPSQTKENDRVRLISDGAIVKELHITTNKSVGNGNEDDYISALSTQPYRNSLPRLHSNGKSVDWLSKKGNVNLIYPCVYNKASELELHSLSKIKNKFGIDSSEYKYLLNVIDYCRESGIVRFEQKLKSRFLQRKGLCYWGLSDYSSLKLLQDEFVELDKKISVTSMDFETISEHLISQGVVDSLRSANTTAMYAIQWMHGHSFDLNKKQVQTHRARLRKIGIDIAQKCNISKFSPVVVKHTREITVSDCVIPSWYIKSSHLRVA</sequence>
<dbReference type="Proteomes" id="UP000185794">
    <property type="component" value="Unassembled WGS sequence"/>
</dbReference>
<protein>
    <submittedName>
        <fullName evidence="3">Replication-associated protein G2P</fullName>
    </submittedName>
</protein>
<name>A0A854BRF4_ECOLX</name>
<feature type="domain" description="Replication-associated protein G2P N-terminal" evidence="1">
    <location>
        <begin position="59"/>
        <end position="243"/>
    </location>
</feature>
<dbReference type="AlphaFoldDB" id="A0A854BRF4"/>
<dbReference type="Pfam" id="PF05155">
    <property type="entry name" value="G2P_X_C"/>
    <property type="match status" value="1"/>
</dbReference>
<evidence type="ECO:0000259" key="2">
    <source>
        <dbReference type="Pfam" id="PF05155"/>
    </source>
</evidence>
<accession>A0A854BRF4</accession>
<organism evidence="3 5">
    <name type="scientific">Escherichia coli</name>
    <dbReference type="NCBI Taxonomy" id="562"/>
    <lineage>
        <taxon>Bacteria</taxon>
        <taxon>Pseudomonadati</taxon>
        <taxon>Pseudomonadota</taxon>
        <taxon>Gammaproteobacteria</taxon>
        <taxon>Enterobacterales</taxon>
        <taxon>Enterobacteriaceae</taxon>
        <taxon>Escherichia</taxon>
    </lineage>
</organism>